<dbReference type="AlphaFoldDB" id="A0A7K1V2S4"/>
<evidence type="ECO:0000256" key="1">
    <source>
        <dbReference type="ARBA" id="ARBA00022559"/>
    </source>
</evidence>
<keyword evidence="4" id="KW-1185">Reference proteome</keyword>
<dbReference type="Gene3D" id="3.40.50.1820">
    <property type="entry name" value="alpha/beta hydrolase"/>
    <property type="match status" value="1"/>
</dbReference>
<gene>
    <name evidence="3" type="ORF">GPX89_26555</name>
</gene>
<dbReference type="InterPro" id="IPR000639">
    <property type="entry name" value="Epox_hydrolase-like"/>
</dbReference>
<dbReference type="Pfam" id="PF12697">
    <property type="entry name" value="Abhydrolase_6"/>
    <property type="match status" value="1"/>
</dbReference>
<dbReference type="EMBL" id="WRPP01000005">
    <property type="protein sequence ID" value="MVU80802.1"/>
    <property type="molecule type" value="Genomic_DNA"/>
</dbReference>
<dbReference type="PANTHER" id="PTHR43433:SF5">
    <property type="entry name" value="AB HYDROLASE-1 DOMAIN-CONTAINING PROTEIN"/>
    <property type="match status" value="1"/>
</dbReference>
<sequence>MPYVEVADGVRLYVQDIGQGSPVVLVPGFGLDHRVWDRQVRVLAQRHRVLCVDQRGHGSSDKPIDGYDMDTLAGDLLAVLEQLDVQACTLVGWSFGGQVAFRAAARDSRRIARLALVGSNGVRASRSAEFPFGRLPDQLEQPAVAAECEDRITSRRGAILAGFPQAPSDRVVDWLVQIFLSMPSWAAVECYRTMFRTDLVGDIPRVTLPVLQIIGAADPVHSSKGARWLAERLADAELIEIDRCGHYPMIECPDEFDAALVRFAAQPTASIAG</sequence>
<dbReference type="SUPFAM" id="SSF53474">
    <property type="entry name" value="alpha/beta-Hydrolases"/>
    <property type="match status" value="1"/>
</dbReference>
<proteinExistence type="predicted"/>
<dbReference type="GO" id="GO:0016787">
    <property type="term" value="F:hydrolase activity"/>
    <property type="evidence" value="ECO:0007669"/>
    <property type="project" value="UniProtKB-KW"/>
</dbReference>
<keyword evidence="1" id="KW-0560">Oxidoreductase</keyword>
<dbReference type="GO" id="GO:0004601">
    <property type="term" value="F:peroxidase activity"/>
    <property type="evidence" value="ECO:0007669"/>
    <property type="project" value="UniProtKB-KW"/>
</dbReference>
<comment type="caution">
    <text evidence="3">The sequence shown here is derived from an EMBL/GenBank/DDBJ whole genome shotgun (WGS) entry which is preliminary data.</text>
</comment>
<organism evidence="3 4">
    <name type="scientific">Nocardia terrae</name>
    <dbReference type="NCBI Taxonomy" id="2675851"/>
    <lineage>
        <taxon>Bacteria</taxon>
        <taxon>Bacillati</taxon>
        <taxon>Actinomycetota</taxon>
        <taxon>Actinomycetes</taxon>
        <taxon>Mycobacteriales</taxon>
        <taxon>Nocardiaceae</taxon>
        <taxon>Nocardia</taxon>
    </lineage>
</organism>
<feature type="domain" description="AB hydrolase-1" evidence="2">
    <location>
        <begin position="23"/>
        <end position="258"/>
    </location>
</feature>
<dbReference type="InterPro" id="IPR050471">
    <property type="entry name" value="AB_hydrolase"/>
</dbReference>
<keyword evidence="1" id="KW-0575">Peroxidase</keyword>
<reference evidence="3 4" key="1">
    <citation type="submission" date="2019-12" db="EMBL/GenBank/DDBJ databases">
        <title>Nocardia sp. nov. ET3-3 isolated from soil.</title>
        <authorList>
            <person name="Kanchanasin P."/>
            <person name="Tanasupawat S."/>
            <person name="Yuki M."/>
            <person name="Kudo T."/>
        </authorList>
    </citation>
    <scope>NUCLEOTIDE SEQUENCE [LARGE SCALE GENOMIC DNA]</scope>
    <source>
        <strain evidence="3 4">ET3-3</strain>
    </source>
</reference>
<dbReference type="PANTHER" id="PTHR43433">
    <property type="entry name" value="HYDROLASE, ALPHA/BETA FOLD FAMILY PROTEIN"/>
    <property type="match status" value="1"/>
</dbReference>
<dbReference type="InterPro" id="IPR029058">
    <property type="entry name" value="AB_hydrolase_fold"/>
</dbReference>
<dbReference type="PRINTS" id="PR00111">
    <property type="entry name" value="ABHYDROLASE"/>
</dbReference>
<evidence type="ECO:0000313" key="3">
    <source>
        <dbReference type="EMBL" id="MVU80802.1"/>
    </source>
</evidence>
<evidence type="ECO:0000259" key="2">
    <source>
        <dbReference type="Pfam" id="PF12697"/>
    </source>
</evidence>
<dbReference type="PRINTS" id="PR00412">
    <property type="entry name" value="EPOXHYDRLASE"/>
</dbReference>
<protein>
    <submittedName>
        <fullName evidence="3">Alpha/beta fold hydrolase</fullName>
    </submittedName>
</protein>
<evidence type="ECO:0000313" key="4">
    <source>
        <dbReference type="Proteomes" id="UP000466794"/>
    </source>
</evidence>
<name>A0A7K1V2S4_9NOCA</name>
<accession>A0A7K1V2S4</accession>
<dbReference type="Proteomes" id="UP000466794">
    <property type="component" value="Unassembled WGS sequence"/>
</dbReference>
<dbReference type="InterPro" id="IPR000073">
    <property type="entry name" value="AB_hydrolase_1"/>
</dbReference>
<keyword evidence="3" id="KW-0378">Hydrolase</keyword>